<evidence type="ECO:0000256" key="3">
    <source>
        <dbReference type="ARBA" id="ARBA00022723"/>
    </source>
</evidence>
<protein>
    <recommendedName>
        <fullName evidence="5">Hydrogenase maturation factor HypA</fullName>
    </recommendedName>
</protein>
<dbReference type="PROSITE" id="PS01249">
    <property type="entry name" value="HYPA"/>
    <property type="match status" value="1"/>
</dbReference>
<dbReference type="AlphaFoldDB" id="A0A2M8CEW5"/>
<dbReference type="NCBIfam" id="TIGR00100">
    <property type="entry name" value="hypA"/>
    <property type="match status" value="1"/>
</dbReference>
<evidence type="ECO:0000256" key="2">
    <source>
        <dbReference type="ARBA" id="ARBA00022596"/>
    </source>
</evidence>
<feature type="binding site" evidence="5">
    <location>
        <position position="102"/>
    </location>
    <ligand>
        <name>Zn(2+)</name>
        <dbReference type="ChEBI" id="CHEBI:29105"/>
    </ligand>
</feature>
<keyword evidence="2 5" id="KW-0533">Nickel</keyword>
<feature type="binding site" evidence="5">
    <location>
        <position position="86"/>
    </location>
    <ligand>
        <name>Zn(2+)</name>
        <dbReference type="ChEBI" id="CHEBI:29105"/>
    </ligand>
</feature>
<dbReference type="GO" id="GO:0016151">
    <property type="term" value="F:nickel cation binding"/>
    <property type="evidence" value="ECO:0007669"/>
    <property type="project" value="UniProtKB-UniRule"/>
</dbReference>
<reference evidence="6 7" key="1">
    <citation type="submission" date="2017-09" db="EMBL/GenBank/DDBJ databases">
        <title>Depth-based differentiation of microbial function through sediment-hosted aquifers and enrichment of novel symbionts in the deep terrestrial subsurface.</title>
        <authorList>
            <person name="Probst A.J."/>
            <person name="Ladd B."/>
            <person name="Jarett J.K."/>
            <person name="Geller-Mcgrath D.E."/>
            <person name="Sieber C.M."/>
            <person name="Emerson J.B."/>
            <person name="Anantharaman K."/>
            <person name="Thomas B.C."/>
            <person name="Malmstrom R."/>
            <person name="Stieglmeier M."/>
            <person name="Klingl A."/>
            <person name="Woyke T."/>
            <person name="Ryan C.M."/>
            <person name="Banfield J.F."/>
        </authorList>
    </citation>
    <scope>NUCLEOTIDE SEQUENCE [LARGE SCALE GENOMIC DNA]</scope>
    <source>
        <strain evidence="6">CG_4_9_14_3_um_filter_33_16</strain>
    </source>
</reference>
<keyword evidence="4 5" id="KW-0862">Zinc</keyword>
<evidence type="ECO:0000313" key="6">
    <source>
        <dbReference type="EMBL" id="PJB57615.1"/>
    </source>
</evidence>
<dbReference type="Gene3D" id="3.30.2320.80">
    <property type="match status" value="1"/>
</dbReference>
<sequence>MGEFKVQEKNMHEASIAQNLLEIALGKARDHKAKKITVIRVKVGELAGVNKASLEFAFENFRQGTIAEKASLQIISSPLLGQCRKCDEVFEIKKDRFKCAKCDSSEIDIISGQDLYIQDIDIE</sequence>
<feature type="binding site" evidence="5">
    <location>
        <position position="83"/>
    </location>
    <ligand>
        <name>Zn(2+)</name>
        <dbReference type="ChEBI" id="CHEBI:29105"/>
    </ligand>
</feature>
<dbReference type="InterPro" id="IPR000688">
    <property type="entry name" value="HypA/HybF"/>
</dbReference>
<comment type="function">
    <text evidence="5">Involved in the maturation of [NiFe] hydrogenases. Required for nickel insertion into the metal center of the hydrogenase.</text>
</comment>
<evidence type="ECO:0000256" key="4">
    <source>
        <dbReference type="ARBA" id="ARBA00022833"/>
    </source>
</evidence>
<dbReference type="GO" id="GO:0008270">
    <property type="term" value="F:zinc ion binding"/>
    <property type="evidence" value="ECO:0007669"/>
    <property type="project" value="UniProtKB-UniRule"/>
</dbReference>
<dbReference type="InterPro" id="IPR020538">
    <property type="entry name" value="Hydgase_Ni_incorp_HypA/HybF_CS"/>
</dbReference>
<dbReference type="EMBL" id="PFTV01000045">
    <property type="protein sequence ID" value="PJB57615.1"/>
    <property type="molecule type" value="Genomic_DNA"/>
</dbReference>
<evidence type="ECO:0000256" key="1">
    <source>
        <dbReference type="ARBA" id="ARBA00010748"/>
    </source>
</evidence>
<dbReference type="PANTHER" id="PTHR34535:SF3">
    <property type="entry name" value="HYDROGENASE MATURATION FACTOR HYPA"/>
    <property type="match status" value="1"/>
</dbReference>
<feature type="binding site" evidence="5">
    <location>
        <position position="12"/>
    </location>
    <ligand>
        <name>Ni(2+)</name>
        <dbReference type="ChEBI" id="CHEBI:49786"/>
    </ligand>
</feature>
<proteinExistence type="inferred from homology"/>
<dbReference type="Proteomes" id="UP000228560">
    <property type="component" value="Unassembled WGS sequence"/>
</dbReference>
<dbReference type="Pfam" id="PF01155">
    <property type="entry name" value="HypA"/>
    <property type="match status" value="1"/>
</dbReference>
<organism evidence="6 7">
    <name type="scientific">Candidatus Infernicultor aquiphilus</name>
    <dbReference type="NCBI Taxonomy" id="1805029"/>
    <lineage>
        <taxon>Bacteria</taxon>
        <taxon>Pseudomonadati</taxon>
        <taxon>Atribacterota</taxon>
        <taxon>Candidatus Phoenicimicrobiia</taxon>
        <taxon>Candidatus Pheonicimicrobiales</taxon>
        <taxon>Candidatus Phoenicimicrobiaceae</taxon>
        <taxon>Candidatus Infernicultor</taxon>
    </lineage>
</organism>
<dbReference type="PIRSF" id="PIRSF004761">
    <property type="entry name" value="Hydrgn_mat_HypA"/>
    <property type="match status" value="1"/>
</dbReference>
<evidence type="ECO:0000256" key="5">
    <source>
        <dbReference type="HAMAP-Rule" id="MF_00213"/>
    </source>
</evidence>
<comment type="caution">
    <text evidence="6">The sequence shown here is derived from an EMBL/GenBank/DDBJ whole genome shotgun (WGS) entry which is preliminary data.</text>
</comment>
<comment type="similarity">
    <text evidence="1 5">Belongs to the HypA/HybF family.</text>
</comment>
<gene>
    <name evidence="5 6" type="primary">hypA</name>
    <name evidence="6" type="ORF">CO097_01910</name>
</gene>
<dbReference type="GO" id="GO:0051604">
    <property type="term" value="P:protein maturation"/>
    <property type="evidence" value="ECO:0007669"/>
    <property type="project" value="InterPro"/>
</dbReference>
<feature type="binding site" evidence="5">
    <location>
        <position position="99"/>
    </location>
    <ligand>
        <name>Zn(2+)</name>
        <dbReference type="ChEBI" id="CHEBI:29105"/>
    </ligand>
</feature>
<name>A0A2M8CEW5_9BACT</name>
<dbReference type="HAMAP" id="MF_00213">
    <property type="entry name" value="HypA_HybF"/>
    <property type="match status" value="1"/>
</dbReference>
<keyword evidence="3 5" id="KW-0479">Metal-binding</keyword>
<evidence type="ECO:0000313" key="7">
    <source>
        <dbReference type="Proteomes" id="UP000228560"/>
    </source>
</evidence>
<accession>A0A2M8CEW5</accession>
<dbReference type="PANTHER" id="PTHR34535">
    <property type="entry name" value="HYDROGENASE MATURATION FACTOR HYPA"/>
    <property type="match status" value="1"/>
</dbReference>